<name>K7YM65_9PROT</name>
<dbReference type="KEGG" id="thal:A1OE_403"/>
<proteinExistence type="predicted"/>
<keyword evidence="2" id="KW-1185">Reference proteome</keyword>
<gene>
    <name evidence="1" type="ORF">A1OE_403</name>
</gene>
<dbReference type="HOGENOM" id="CLU_3213795_0_0_5"/>
<accession>K7YM65</accession>
<reference evidence="1 2" key="1">
    <citation type="journal article" date="2012" name="Proc. Natl. Acad. Sci. U.S.A.">
        <title>Genome streamlining and chemical defense in a coral reef symbiosis.</title>
        <authorList>
            <person name="Kwan J.C."/>
            <person name="Donia M.S."/>
            <person name="Han A.W."/>
            <person name="Hirose E."/>
            <person name="Haygood M.G."/>
            <person name="Schmidt E.W."/>
        </authorList>
    </citation>
    <scope>NUCLEOTIDE SEQUENCE [LARGE SCALE GENOMIC DNA]</scope>
    <source>
        <strain evidence="1 2">L2</strain>
    </source>
</reference>
<dbReference type="Proteomes" id="UP000010077">
    <property type="component" value="Chromosome"/>
</dbReference>
<dbReference type="EMBL" id="CP003539">
    <property type="protein sequence ID" value="AFX98597.1"/>
    <property type="molecule type" value="Genomic_DNA"/>
</dbReference>
<organism evidence="1 2">
    <name type="scientific">Candidatus Endolissoclinum faulkneri L2</name>
    <dbReference type="NCBI Taxonomy" id="1193729"/>
    <lineage>
        <taxon>Bacteria</taxon>
        <taxon>Pseudomonadati</taxon>
        <taxon>Pseudomonadota</taxon>
        <taxon>Alphaproteobacteria</taxon>
        <taxon>Rhodospirillales</taxon>
        <taxon>Rhodospirillaceae</taxon>
        <taxon>Candidatus Endolissoclinum</taxon>
    </lineage>
</organism>
<evidence type="ECO:0000313" key="1">
    <source>
        <dbReference type="EMBL" id="AFX98597.1"/>
    </source>
</evidence>
<protein>
    <submittedName>
        <fullName evidence="1">Uncharacterized protein</fullName>
    </submittedName>
</protein>
<dbReference type="AlphaFoldDB" id="K7YM65"/>
<sequence>MCEYLIINCFCLILHAHTTSLWCYQKKILTKVSISRLKLVSVFD</sequence>
<evidence type="ECO:0000313" key="2">
    <source>
        <dbReference type="Proteomes" id="UP000010077"/>
    </source>
</evidence>